<sequence>MYVRRASAAKATNDSGTSLQGRNAAASCKPIYTEITCVVPSAFLRKQQSGYRFLILKALMMPAQHFEPGDFTFHNRFSQAAYQEVICGEEREVLSNESIIDHAQQSRYSILVVIIFDQHQQLKYSTQMMTYQKDCKIYYIFANVHFRVALIILKKIYSLTRQYLYKYIQQNDVFKWSNHNFEVFKNQIYGY</sequence>
<organism evidence="2">
    <name type="scientific">Hexamita inflata</name>
    <dbReference type="NCBI Taxonomy" id="28002"/>
    <lineage>
        <taxon>Eukaryota</taxon>
        <taxon>Metamonada</taxon>
        <taxon>Diplomonadida</taxon>
        <taxon>Hexamitidae</taxon>
        <taxon>Hexamitinae</taxon>
        <taxon>Hexamita</taxon>
    </lineage>
</organism>
<evidence type="ECO:0000256" key="1">
    <source>
        <dbReference type="SAM" id="MobiDB-lite"/>
    </source>
</evidence>
<dbReference type="Proteomes" id="UP001642409">
    <property type="component" value="Unassembled WGS sequence"/>
</dbReference>
<proteinExistence type="predicted"/>
<evidence type="ECO:0000313" key="4">
    <source>
        <dbReference type="Proteomes" id="UP001642409"/>
    </source>
</evidence>
<evidence type="ECO:0000313" key="2">
    <source>
        <dbReference type="EMBL" id="CAI9945978.1"/>
    </source>
</evidence>
<dbReference type="EMBL" id="CAXDID020000253">
    <property type="protein sequence ID" value="CAL6064996.1"/>
    <property type="molecule type" value="Genomic_DNA"/>
</dbReference>
<reference evidence="3 4" key="2">
    <citation type="submission" date="2024-07" db="EMBL/GenBank/DDBJ databases">
        <authorList>
            <person name="Akdeniz Z."/>
        </authorList>
    </citation>
    <scope>NUCLEOTIDE SEQUENCE [LARGE SCALE GENOMIC DNA]</scope>
</reference>
<name>A0AA86PY84_9EUKA</name>
<dbReference type="EMBL" id="CATOUU010000755">
    <property type="protein sequence ID" value="CAI9945978.1"/>
    <property type="molecule type" value="Genomic_DNA"/>
</dbReference>
<gene>
    <name evidence="2" type="ORF">HINF_LOCUS33623</name>
    <name evidence="3" type="ORF">HINF_LOCUS51626</name>
</gene>
<feature type="region of interest" description="Disordered" evidence="1">
    <location>
        <begin position="1"/>
        <end position="21"/>
    </location>
</feature>
<evidence type="ECO:0000313" key="3">
    <source>
        <dbReference type="EMBL" id="CAL6064996.1"/>
    </source>
</evidence>
<dbReference type="AlphaFoldDB" id="A0AA86PY84"/>
<protein>
    <submittedName>
        <fullName evidence="3">Hypothetical_protein</fullName>
    </submittedName>
</protein>
<reference evidence="2" key="1">
    <citation type="submission" date="2023-06" db="EMBL/GenBank/DDBJ databases">
        <authorList>
            <person name="Kurt Z."/>
        </authorList>
    </citation>
    <scope>NUCLEOTIDE SEQUENCE</scope>
</reference>
<feature type="compositionally biased region" description="Polar residues" evidence="1">
    <location>
        <begin position="10"/>
        <end position="21"/>
    </location>
</feature>
<comment type="caution">
    <text evidence="2">The sequence shown here is derived from an EMBL/GenBank/DDBJ whole genome shotgun (WGS) entry which is preliminary data.</text>
</comment>
<accession>A0AA86PY84</accession>
<keyword evidence="4" id="KW-1185">Reference proteome</keyword>